<organism evidence="2 3">
    <name type="scientific">Pseudomonas fluorescens</name>
    <dbReference type="NCBI Taxonomy" id="294"/>
    <lineage>
        <taxon>Bacteria</taxon>
        <taxon>Pseudomonadati</taxon>
        <taxon>Pseudomonadota</taxon>
        <taxon>Gammaproteobacteria</taxon>
        <taxon>Pseudomonadales</taxon>
        <taxon>Pseudomonadaceae</taxon>
        <taxon>Pseudomonas</taxon>
    </lineage>
</organism>
<feature type="transmembrane region" description="Helical" evidence="1">
    <location>
        <begin position="38"/>
        <end position="57"/>
    </location>
</feature>
<name>A0A5E6WS92_PSEFL</name>
<evidence type="ECO:0000313" key="2">
    <source>
        <dbReference type="EMBL" id="VVN32032.1"/>
    </source>
</evidence>
<dbReference type="OrthoDB" id="7032852at2"/>
<feature type="transmembrane region" description="Helical" evidence="1">
    <location>
        <begin position="63"/>
        <end position="84"/>
    </location>
</feature>
<dbReference type="AlphaFoldDB" id="A0A5E6WS92"/>
<feature type="transmembrane region" description="Helical" evidence="1">
    <location>
        <begin position="6"/>
        <end position="26"/>
    </location>
</feature>
<evidence type="ECO:0000313" key="3">
    <source>
        <dbReference type="Proteomes" id="UP000326953"/>
    </source>
</evidence>
<reference evidence="2 3" key="1">
    <citation type="submission" date="2019-09" db="EMBL/GenBank/DDBJ databases">
        <authorList>
            <person name="Chandra G."/>
            <person name="Truman W A."/>
        </authorList>
    </citation>
    <scope>NUCLEOTIDE SEQUENCE [LARGE SCALE GENOMIC DNA]</scope>
    <source>
        <strain evidence="2">PS662</strain>
    </source>
</reference>
<proteinExistence type="predicted"/>
<protein>
    <submittedName>
        <fullName evidence="2">Uncharacterized protein</fullName>
    </submittedName>
</protein>
<gene>
    <name evidence="2" type="ORF">PS662_04932</name>
</gene>
<dbReference type="RefSeq" id="WP_150713219.1">
    <property type="nucleotide sequence ID" value="NZ_CABVHK010000019.1"/>
</dbReference>
<keyword evidence="1" id="KW-0812">Transmembrane</keyword>
<sequence length="169" mass="19517">MWWDVMLVSVKVTVTVWLVSYLLRPFLPCWYNNTAEIIGYRLLGVIFAVPAFARNVWIVSSSIMYYFGMFSILGLLLAGAFLFGYTLLMELGINIAGLWPYYLVLSKIAQNKTAWAGATTVIATTVAIGHMWNLRITTTKFYEEMKKFAREEREAREKRSKEQKNKSLY</sequence>
<evidence type="ECO:0000256" key="1">
    <source>
        <dbReference type="SAM" id="Phobius"/>
    </source>
</evidence>
<dbReference type="EMBL" id="CABVHK010000019">
    <property type="protein sequence ID" value="VVN32032.1"/>
    <property type="molecule type" value="Genomic_DNA"/>
</dbReference>
<dbReference type="Proteomes" id="UP000326953">
    <property type="component" value="Unassembled WGS sequence"/>
</dbReference>
<keyword evidence="1" id="KW-1133">Transmembrane helix</keyword>
<keyword evidence="1" id="KW-0472">Membrane</keyword>
<feature type="transmembrane region" description="Helical" evidence="1">
    <location>
        <begin position="115"/>
        <end position="136"/>
    </location>
</feature>
<accession>A0A5E6WS92</accession>